<feature type="compositionally biased region" description="Low complexity" evidence="1">
    <location>
        <begin position="59"/>
        <end position="73"/>
    </location>
</feature>
<name>A0A194PXS3_PAPXU</name>
<protein>
    <submittedName>
        <fullName evidence="2">Uncharacterized protein</fullName>
    </submittedName>
</protein>
<keyword evidence="3" id="KW-1185">Reference proteome</keyword>
<feature type="region of interest" description="Disordered" evidence="1">
    <location>
        <begin position="51"/>
        <end position="80"/>
    </location>
</feature>
<dbReference type="EMBL" id="KQ459586">
    <property type="protein sequence ID" value="KPI98141.1"/>
    <property type="molecule type" value="Genomic_DNA"/>
</dbReference>
<accession>A0A194PXS3</accession>
<dbReference type="Proteomes" id="UP000053268">
    <property type="component" value="Unassembled WGS sequence"/>
</dbReference>
<dbReference type="AlphaFoldDB" id="A0A194PXS3"/>
<reference evidence="2 3" key="1">
    <citation type="journal article" date="2015" name="Nat. Commun.">
        <title>Outbred genome sequencing and CRISPR/Cas9 gene editing in butterflies.</title>
        <authorList>
            <person name="Li X."/>
            <person name="Fan D."/>
            <person name="Zhang W."/>
            <person name="Liu G."/>
            <person name="Zhang L."/>
            <person name="Zhao L."/>
            <person name="Fang X."/>
            <person name="Chen L."/>
            <person name="Dong Y."/>
            <person name="Chen Y."/>
            <person name="Ding Y."/>
            <person name="Zhao R."/>
            <person name="Feng M."/>
            <person name="Zhu Y."/>
            <person name="Feng Y."/>
            <person name="Jiang X."/>
            <person name="Zhu D."/>
            <person name="Xiang H."/>
            <person name="Feng X."/>
            <person name="Li S."/>
            <person name="Wang J."/>
            <person name="Zhang G."/>
            <person name="Kronforst M.R."/>
            <person name="Wang W."/>
        </authorList>
    </citation>
    <scope>NUCLEOTIDE SEQUENCE [LARGE SCALE GENOMIC DNA]</scope>
    <source>
        <strain evidence="2">Ya'a_city_454_Px</strain>
        <tissue evidence="2">Whole body</tissue>
    </source>
</reference>
<feature type="compositionally biased region" description="Polar residues" evidence="1">
    <location>
        <begin position="170"/>
        <end position="183"/>
    </location>
</feature>
<evidence type="ECO:0000256" key="1">
    <source>
        <dbReference type="SAM" id="MobiDB-lite"/>
    </source>
</evidence>
<evidence type="ECO:0000313" key="2">
    <source>
        <dbReference type="EMBL" id="KPI98141.1"/>
    </source>
</evidence>
<evidence type="ECO:0000313" key="3">
    <source>
        <dbReference type="Proteomes" id="UP000053268"/>
    </source>
</evidence>
<organism evidence="2 3">
    <name type="scientific">Papilio xuthus</name>
    <name type="common">Asian swallowtail butterfly</name>
    <dbReference type="NCBI Taxonomy" id="66420"/>
    <lineage>
        <taxon>Eukaryota</taxon>
        <taxon>Metazoa</taxon>
        <taxon>Ecdysozoa</taxon>
        <taxon>Arthropoda</taxon>
        <taxon>Hexapoda</taxon>
        <taxon>Insecta</taxon>
        <taxon>Pterygota</taxon>
        <taxon>Neoptera</taxon>
        <taxon>Endopterygota</taxon>
        <taxon>Lepidoptera</taxon>
        <taxon>Glossata</taxon>
        <taxon>Ditrysia</taxon>
        <taxon>Papilionoidea</taxon>
        <taxon>Papilionidae</taxon>
        <taxon>Papilioninae</taxon>
        <taxon>Papilio</taxon>
    </lineage>
</organism>
<gene>
    <name evidence="2" type="ORF">RR46_11262</name>
</gene>
<sequence length="220" mass="23653">MAGVSLVDKIIMIKRPVRAEPLGPALCAHFRLVTPPAEGRATPTRYLGLDAEQKRSGRSVDASAAPAARCRSAPSPPARHRAARTMSPRALLLLLAVACASRAAARPVRRTLNFNMFVLKPKEGGPERTILTTDGVSRFGPVIEYLVQRVQGLLSVRNGPEQLGGLEPSIPNSSENEIDSAQESRMPGVVVRPSVTKPGTYEVEIDVLVDDGQPADHARR</sequence>
<feature type="region of interest" description="Disordered" evidence="1">
    <location>
        <begin position="160"/>
        <end position="193"/>
    </location>
</feature>
<proteinExistence type="predicted"/>